<evidence type="ECO:0000256" key="1">
    <source>
        <dbReference type="ARBA" id="ARBA00010096"/>
    </source>
</evidence>
<organism evidence="3 4">
    <name type="scientific">Anas platyrhynchos platyrhynchos</name>
    <name type="common">Northern mallard</name>
    <dbReference type="NCBI Taxonomy" id="8840"/>
    <lineage>
        <taxon>Eukaryota</taxon>
        <taxon>Metazoa</taxon>
        <taxon>Chordata</taxon>
        <taxon>Craniata</taxon>
        <taxon>Vertebrata</taxon>
        <taxon>Euteleostomi</taxon>
        <taxon>Archelosauria</taxon>
        <taxon>Archosauria</taxon>
        <taxon>Dinosauria</taxon>
        <taxon>Saurischia</taxon>
        <taxon>Theropoda</taxon>
        <taxon>Coelurosauria</taxon>
        <taxon>Aves</taxon>
        <taxon>Neognathae</taxon>
        <taxon>Galloanserae</taxon>
        <taxon>Anseriformes</taxon>
        <taxon>Anatidae</taxon>
        <taxon>Anatinae</taxon>
        <taxon>Anas</taxon>
    </lineage>
</organism>
<feature type="compositionally biased region" description="Low complexity" evidence="2">
    <location>
        <begin position="131"/>
        <end position="147"/>
    </location>
</feature>
<evidence type="ECO:0000313" key="4">
    <source>
        <dbReference type="Proteomes" id="UP000016666"/>
    </source>
</evidence>
<feature type="compositionally biased region" description="Pro residues" evidence="2">
    <location>
        <begin position="18"/>
        <end position="31"/>
    </location>
</feature>
<dbReference type="InterPro" id="IPR028237">
    <property type="entry name" value="PRR15"/>
</dbReference>
<evidence type="ECO:0000256" key="2">
    <source>
        <dbReference type="SAM" id="MobiDB-lite"/>
    </source>
</evidence>
<sequence length="429" mass="44674">MRSAARAARNGHGAAPGWPRPQPVWPRPLPVRPRLHRSRPRPSRPGPAPRPPLRAPAARSPPPPRPPPPPPPPRPPSGPSGTGGPNPPGTPPGSPDRGRCSGPGTAAPRHEYSALRGPAPPPARREGFGRGFTLTRGGAAAGAGPARCPVPGTRCARCPVCPAHGGAGGAGTGSGEALGGVRGAASPAVGTCHRRCHRARRGPKAGGPEAPGVGVTSRCRVTRGPRKPAPKTPPGARGQHLVAGGTGWGPWDGGRCAGDRAQHGDPQHGEPPWPPRCPPQHRGWDTRPRPPPAPGCFPVPVCSRGRRRPCRGAAGDTADPGRNPPVPPRRPAAMAESHSWWKLTFLRKRKSMPQVLYDSPDVHAGDGPEGNGEGGTPEYTARLEKIVDKSSKGKHVKVSNSGRFKEKKKVRATLADNPGLCTGSEREEK</sequence>
<evidence type="ECO:0000313" key="3">
    <source>
        <dbReference type="Ensembl" id="ENSAPLP00000025156.1"/>
    </source>
</evidence>
<feature type="region of interest" description="Disordered" evidence="2">
    <location>
        <begin position="195"/>
        <end position="336"/>
    </location>
</feature>
<dbReference type="AlphaFoldDB" id="A0A493TGX7"/>
<dbReference type="Proteomes" id="UP000016666">
    <property type="component" value="Unassembled WGS sequence"/>
</dbReference>
<dbReference type="Ensembl" id="ENSAPLT00000043098.1">
    <property type="protein sequence ID" value="ENSAPLP00000025156.1"/>
    <property type="gene ID" value="ENSAPLG00000024106.1"/>
</dbReference>
<reference evidence="4" key="1">
    <citation type="submission" date="2017-10" db="EMBL/GenBank/DDBJ databases">
        <title>A new Pekin duck reference genome.</title>
        <authorList>
            <person name="Hou Z.-C."/>
            <person name="Zhou Z.-K."/>
            <person name="Zhu F."/>
            <person name="Hou S.-S."/>
        </authorList>
    </citation>
    <scope>NUCLEOTIDE SEQUENCE [LARGE SCALE GENOMIC DNA]</scope>
</reference>
<accession>A0A493TGX7</accession>
<feature type="compositionally biased region" description="Basic residues" evidence="2">
    <location>
        <begin position="220"/>
        <end position="229"/>
    </location>
</feature>
<comment type="similarity">
    <text evidence="1">Belongs to the PRR15 family.</text>
</comment>
<evidence type="ECO:0008006" key="5">
    <source>
        <dbReference type="Google" id="ProtNLM"/>
    </source>
</evidence>
<dbReference type="GeneTree" id="ENSGT00940000154534"/>
<dbReference type="PANTHER" id="PTHR14581:SF5">
    <property type="entry name" value="PROLINE-RICH PROTEIN 15-LIKE PROTEIN"/>
    <property type="match status" value="1"/>
</dbReference>
<feature type="compositionally biased region" description="Basic residues" evidence="2">
    <location>
        <begin position="33"/>
        <end position="42"/>
    </location>
</feature>
<feature type="compositionally biased region" description="Pro residues" evidence="2">
    <location>
        <begin position="269"/>
        <end position="278"/>
    </location>
</feature>
<feature type="compositionally biased region" description="Pro residues" evidence="2">
    <location>
        <begin position="85"/>
        <end position="94"/>
    </location>
</feature>
<feature type="compositionally biased region" description="Low complexity" evidence="2">
    <location>
        <begin position="1"/>
        <end position="17"/>
    </location>
</feature>
<dbReference type="Pfam" id="PF15321">
    <property type="entry name" value="ATAD4"/>
    <property type="match status" value="1"/>
</dbReference>
<dbReference type="PANTHER" id="PTHR14581">
    <property type="match status" value="1"/>
</dbReference>
<reference evidence="3" key="3">
    <citation type="submission" date="2025-09" db="UniProtKB">
        <authorList>
            <consortium name="Ensembl"/>
        </authorList>
    </citation>
    <scope>IDENTIFICATION</scope>
</reference>
<feature type="compositionally biased region" description="Pro residues" evidence="2">
    <location>
        <begin position="43"/>
        <end position="78"/>
    </location>
</feature>
<protein>
    <recommendedName>
        <fullName evidence="5">Proline rich 15 like</fullName>
    </recommendedName>
</protein>
<feature type="region of interest" description="Disordered" evidence="2">
    <location>
        <begin position="1"/>
        <end position="147"/>
    </location>
</feature>
<reference evidence="3" key="2">
    <citation type="submission" date="2025-08" db="UniProtKB">
        <authorList>
            <consortium name="Ensembl"/>
        </authorList>
    </citation>
    <scope>IDENTIFICATION</scope>
</reference>
<dbReference type="OMA" id="RCQIAIP"/>
<feature type="compositionally biased region" description="Gly residues" evidence="2">
    <location>
        <begin position="244"/>
        <end position="256"/>
    </location>
</feature>
<dbReference type="STRING" id="8840.ENSAPLP00000025156"/>
<name>A0A493TGX7_ANAPP</name>
<keyword evidence="4" id="KW-1185">Reference proteome</keyword>
<feature type="compositionally biased region" description="Basic and acidic residues" evidence="2">
    <location>
        <begin position="257"/>
        <end position="268"/>
    </location>
</feature>
<feature type="region of interest" description="Disordered" evidence="2">
    <location>
        <begin position="357"/>
        <end position="429"/>
    </location>
</feature>
<feature type="compositionally biased region" description="Basic and acidic residues" evidence="2">
    <location>
        <begin position="381"/>
        <end position="391"/>
    </location>
</feature>
<proteinExistence type="inferred from homology"/>